<dbReference type="PANTHER" id="PTHR30466">
    <property type="entry name" value="FLAVIN REDUCTASE"/>
    <property type="match status" value="1"/>
</dbReference>
<dbReference type="InterPro" id="IPR050268">
    <property type="entry name" value="NADH-dep_flavin_reductase"/>
</dbReference>
<keyword evidence="5" id="KW-1185">Reference proteome</keyword>
<evidence type="ECO:0000256" key="1">
    <source>
        <dbReference type="ARBA" id="ARBA00008898"/>
    </source>
</evidence>
<feature type="domain" description="Flavin reductase like" evidence="3">
    <location>
        <begin position="29"/>
        <end position="170"/>
    </location>
</feature>
<comment type="caution">
    <text evidence="4">The sequence shown here is derived from an EMBL/GenBank/DDBJ whole genome shotgun (WGS) entry which is preliminary data.</text>
</comment>
<dbReference type="InterPro" id="IPR012349">
    <property type="entry name" value="Split_barrel_FMN-bd"/>
</dbReference>
<dbReference type="EMBL" id="WUWG01000003">
    <property type="protein sequence ID" value="MXU65290.1"/>
    <property type="molecule type" value="Genomic_DNA"/>
</dbReference>
<reference evidence="4 5" key="1">
    <citation type="submission" date="2019-12" db="EMBL/GenBank/DDBJ databases">
        <title>Strain KN286 was isolated from seawater, which was collected from Caroline Seamount in the tropical western Pacific.</title>
        <authorList>
            <person name="Wang Q."/>
        </authorList>
    </citation>
    <scope>NUCLEOTIDE SEQUENCE [LARGE SCALE GENOMIC DNA]</scope>
    <source>
        <strain evidence="4 5">KN286</strain>
    </source>
</reference>
<dbReference type="RefSeq" id="WP_160853632.1">
    <property type="nucleotide sequence ID" value="NZ_WUWG01000003.1"/>
</dbReference>
<evidence type="ECO:0000259" key="3">
    <source>
        <dbReference type="SMART" id="SM00903"/>
    </source>
</evidence>
<dbReference type="Pfam" id="PF01613">
    <property type="entry name" value="Flavin_Reduct"/>
    <property type="match status" value="1"/>
</dbReference>
<dbReference type="AlphaFoldDB" id="A0A6B0TL75"/>
<proteinExistence type="inferred from homology"/>
<evidence type="ECO:0000313" key="4">
    <source>
        <dbReference type="EMBL" id="MXU65290.1"/>
    </source>
</evidence>
<organism evidence="4 5">
    <name type="scientific">Oceanomicrobium pacificus</name>
    <dbReference type="NCBI Taxonomy" id="2692916"/>
    <lineage>
        <taxon>Bacteria</taxon>
        <taxon>Pseudomonadati</taxon>
        <taxon>Pseudomonadota</taxon>
        <taxon>Alphaproteobacteria</taxon>
        <taxon>Rhodobacterales</taxon>
        <taxon>Paracoccaceae</taxon>
        <taxon>Oceanomicrobium</taxon>
    </lineage>
</organism>
<dbReference type="InterPro" id="IPR002563">
    <property type="entry name" value="Flavin_Rdtase-like_dom"/>
</dbReference>
<keyword evidence="2" id="KW-0560">Oxidoreductase</keyword>
<dbReference type="Proteomes" id="UP000436016">
    <property type="component" value="Unassembled WGS sequence"/>
</dbReference>
<name>A0A6B0TL75_9RHOB</name>
<dbReference type="SUPFAM" id="SSF50475">
    <property type="entry name" value="FMN-binding split barrel"/>
    <property type="match status" value="1"/>
</dbReference>
<dbReference type="Gene3D" id="2.30.110.10">
    <property type="entry name" value="Electron Transport, Fmn-binding Protein, Chain A"/>
    <property type="match status" value="1"/>
</dbReference>
<dbReference type="SMART" id="SM00903">
    <property type="entry name" value="Flavin_Reduct"/>
    <property type="match status" value="1"/>
</dbReference>
<evidence type="ECO:0000313" key="5">
    <source>
        <dbReference type="Proteomes" id="UP000436016"/>
    </source>
</evidence>
<dbReference type="GO" id="GO:0010181">
    <property type="term" value="F:FMN binding"/>
    <property type="evidence" value="ECO:0007669"/>
    <property type="project" value="InterPro"/>
</dbReference>
<gene>
    <name evidence="4" type="ORF">GSH16_07505</name>
</gene>
<comment type="similarity">
    <text evidence="1">Belongs to the non-flavoprotein flavin reductase family.</text>
</comment>
<dbReference type="PANTHER" id="PTHR30466:SF11">
    <property type="entry name" value="FLAVIN-DEPENDENT MONOOXYGENASE, REDUCTASE SUBUNIT HSAB"/>
    <property type="match status" value="1"/>
</dbReference>
<protein>
    <submittedName>
        <fullName evidence="4">Flavin reductase</fullName>
    </submittedName>
</protein>
<evidence type="ECO:0000256" key="2">
    <source>
        <dbReference type="ARBA" id="ARBA00023002"/>
    </source>
</evidence>
<accession>A0A6B0TL75</accession>
<dbReference type="GO" id="GO:0042602">
    <property type="term" value="F:riboflavin reductase (NADPH) activity"/>
    <property type="evidence" value="ECO:0007669"/>
    <property type="project" value="TreeGrafter"/>
</dbReference>
<sequence length="172" mass="18560">MQAKCPGTGQDDRSEERVTFDQRELRNALGRFATGVTIVTTMTDDGPLGITANSFASVSLDPALVLWSPARKSARFPAFEAADYFAIHILAADQRDLSERFARSGDAFHDLDFGRGLGDAPLLDGCAARFECKHAAGHDGGDHLIVVGEVQRIQEADRAPLIYHRGAYAGLA</sequence>